<evidence type="ECO:0000313" key="3">
    <source>
        <dbReference type="Proteomes" id="UP000186917"/>
    </source>
</evidence>
<dbReference type="Proteomes" id="UP000186917">
    <property type="component" value="Unassembled WGS sequence"/>
</dbReference>
<protein>
    <recommendedName>
        <fullName evidence="1">DUF6046 domain-containing protein</fullName>
    </recommendedName>
</protein>
<proteinExistence type="predicted"/>
<dbReference type="OrthoDB" id="1098595at2"/>
<feature type="domain" description="DUF6046" evidence="1">
    <location>
        <begin position="85"/>
        <end position="201"/>
    </location>
</feature>
<evidence type="ECO:0000313" key="2">
    <source>
        <dbReference type="EMBL" id="SIS72406.1"/>
    </source>
</evidence>
<accession>A0A173MPK9</accession>
<evidence type="ECO:0000259" key="1">
    <source>
        <dbReference type="Pfam" id="PF19512"/>
    </source>
</evidence>
<dbReference type="InterPro" id="IPR046109">
    <property type="entry name" value="DUF6046"/>
</dbReference>
<dbReference type="Pfam" id="PF19512">
    <property type="entry name" value="DUF6046"/>
    <property type="match status" value="1"/>
</dbReference>
<name>A0A173MPK9_9BACT</name>
<organism evidence="2 3">
    <name type="scientific">Filimonas lacunae</name>
    <dbReference type="NCBI Taxonomy" id="477680"/>
    <lineage>
        <taxon>Bacteria</taxon>
        <taxon>Pseudomonadati</taxon>
        <taxon>Bacteroidota</taxon>
        <taxon>Chitinophagia</taxon>
        <taxon>Chitinophagales</taxon>
        <taxon>Chitinophagaceae</taxon>
        <taxon>Filimonas</taxon>
    </lineage>
</organism>
<sequence>MSSLIYDLEKLYKQTFGTKPEIVKRWTPDITNESQLWLNEMNQKPARDASGAELRLQYEGVEIWLPTKFWSLPSDMGDKGTLLLPYTVVKIKCKKTIVKTPLAERRGTIKEQYSTEDYAISLKGFVIDKKRVWPYNELTELKRLFELNRAVNMSNALTNIFIGDNDRVVIESFELPEVQGGRNHVRPFTMELESDTVFTLETSN</sequence>
<dbReference type="STRING" id="477680.SAMN05421788_101833"/>
<dbReference type="AlphaFoldDB" id="A0A173MPK9"/>
<dbReference type="KEGG" id="fln:FLA_5445"/>
<dbReference type="EMBL" id="FTOR01000001">
    <property type="protein sequence ID" value="SIS72406.1"/>
    <property type="molecule type" value="Genomic_DNA"/>
</dbReference>
<dbReference type="RefSeq" id="WP_076375929.1">
    <property type="nucleotide sequence ID" value="NZ_AP017422.1"/>
</dbReference>
<reference evidence="3" key="1">
    <citation type="submission" date="2017-01" db="EMBL/GenBank/DDBJ databases">
        <authorList>
            <person name="Varghese N."/>
            <person name="Submissions S."/>
        </authorList>
    </citation>
    <scope>NUCLEOTIDE SEQUENCE [LARGE SCALE GENOMIC DNA]</scope>
    <source>
        <strain evidence="3">DSM 21054</strain>
    </source>
</reference>
<keyword evidence="3" id="KW-1185">Reference proteome</keyword>
<gene>
    <name evidence="2" type="ORF">SAMN05421788_101833</name>
</gene>